<protein>
    <recommendedName>
        <fullName evidence="9">FAD-binding FR-type domain-containing protein</fullName>
    </recommendedName>
</protein>
<evidence type="ECO:0000256" key="6">
    <source>
        <dbReference type="ARBA" id="ARBA00023002"/>
    </source>
</evidence>
<keyword evidence="2" id="KW-0285">Flavoprotein</keyword>
<dbReference type="EMBL" id="OUNR01000001">
    <property type="protein sequence ID" value="SPP63997.1"/>
    <property type="molecule type" value="Genomic_DNA"/>
</dbReference>
<dbReference type="RefSeq" id="WP_121988439.1">
    <property type="nucleotide sequence ID" value="NZ_OUNR01000001.1"/>
</dbReference>
<reference evidence="11" key="1">
    <citation type="submission" date="2018-04" db="EMBL/GenBank/DDBJ databases">
        <authorList>
            <person name="Lucker S."/>
            <person name="Sakoula D."/>
        </authorList>
    </citation>
    <scope>NUCLEOTIDE SEQUENCE [LARGE SCALE GENOMIC DNA]</scope>
</reference>
<evidence type="ECO:0000256" key="4">
    <source>
        <dbReference type="ARBA" id="ARBA00022723"/>
    </source>
</evidence>
<proteinExistence type="predicted"/>
<evidence type="ECO:0000313" key="11">
    <source>
        <dbReference type="Proteomes" id="UP000248168"/>
    </source>
</evidence>
<evidence type="ECO:0000256" key="8">
    <source>
        <dbReference type="ARBA" id="ARBA00023014"/>
    </source>
</evidence>
<dbReference type="Pfam" id="PF00970">
    <property type="entry name" value="FAD_binding_6"/>
    <property type="match status" value="1"/>
</dbReference>
<keyword evidence="11" id="KW-1185">Reference proteome</keyword>
<dbReference type="Gene3D" id="2.40.30.10">
    <property type="entry name" value="Translation factors"/>
    <property type="match status" value="1"/>
</dbReference>
<keyword evidence="7" id="KW-0408">Iron</keyword>
<dbReference type="InParanoid" id="A0A330L3Y8"/>
<dbReference type="OrthoDB" id="9801223at2"/>
<dbReference type="InterPro" id="IPR008333">
    <property type="entry name" value="Cbr1-like_FAD-bd_dom"/>
</dbReference>
<keyword evidence="4" id="KW-0479">Metal-binding</keyword>
<evidence type="ECO:0000256" key="1">
    <source>
        <dbReference type="ARBA" id="ARBA00001974"/>
    </source>
</evidence>
<dbReference type="InterPro" id="IPR017938">
    <property type="entry name" value="Riboflavin_synthase-like_b-brl"/>
</dbReference>
<evidence type="ECO:0000256" key="7">
    <source>
        <dbReference type="ARBA" id="ARBA00023004"/>
    </source>
</evidence>
<dbReference type="GO" id="GO:0051537">
    <property type="term" value="F:2 iron, 2 sulfur cluster binding"/>
    <property type="evidence" value="ECO:0007669"/>
    <property type="project" value="UniProtKB-KW"/>
</dbReference>
<dbReference type="Proteomes" id="UP000248168">
    <property type="component" value="Unassembled WGS sequence"/>
</dbReference>
<comment type="cofactor">
    <cofactor evidence="1">
        <name>FAD</name>
        <dbReference type="ChEBI" id="CHEBI:57692"/>
    </cofactor>
</comment>
<keyword evidence="8" id="KW-0411">Iron-sulfur</keyword>
<sequence>MAVAKTARVVETERLGPDTLLLDLCAAEPLGFIGGQYLILDSRIVLPNGKAVKRAYSLLTGDAEQCRFQLAVKRIPDGLGSAFVHGLAAGTDVSFSGPWGKFFPREDVSGRTLILATDTGITAALGLLRATRFAPLLPQARLMWLRDSAEYFLPDEFVKNQVPVACGEVRIEAIPAVGHPERVPYASAMLCEVLSRGDLTQAFIAGDGVVNLALLDDLVAAGVAVSKEQVESFFNMPKKSA</sequence>
<evidence type="ECO:0000259" key="9">
    <source>
        <dbReference type="PROSITE" id="PS51384"/>
    </source>
</evidence>
<dbReference type="PROSITE" id="PS51384">
    <property type="entry name" value="FAD_FR"/>
    <property type="match status" value="1"/>
</dbReference>
<organism evidence="10 11">
    <name type="scientific">Nitrospira lenta</name>
    <dbReference type="NCBI Taxonomy" id="1436998"/>
    <lineage>
        <taxon>Bacteria</taxon>
        <taxon>Pseudomonadati</taxon>
        <taxon>Nitrospirota</taxon>
        <taxon>Nitrospiria</taxon>
        <taxon>Nitrospirales</taxon>
        <taxon>Nitrospiraceae</taxon>
        <taxon>Nitrospira</taxon>
    </lineage>
</organism>
<gene>
    <name evidence="10" type="ORF">NITLEN_11083</name>
</gene>
<dbReference type="InterPro" id="IPR050415">
    <property type="entry name" value="MRET"/>
</dbReference>
<accession>A0A330L3Y8</accession>
<dbReference type="CDD" id="cd00322">
    <property type="entry name" value="FNR_like"/>
    <property type="match status" value="1"/>
</dbReference>
<dbReference type="AlphaFoldDB" id="A0A330L3Y8"/>
<dbReference type="GO" id="GO:0050660">
    <property type="term" value="F:flavin adenine dinucleotide binding"/>
    <property type="evidence" value="ECO:0007669"/>
    <property type="project" value="TreeGrafter"/>
</dbReference>
<evidence type="ECO:0000256" key="3">
    <source>
        <dbReference type="ARBA" id="ARBA00022714"/>
    </source>
</evidence>
<feature type="domain" description="FAD-binding FR-type" evidence="9">
    <location>
        <begin position="2"/>
        <end position="105"/>
    </location>
</feature>
<dbReference type="SUPFAM" id="SSF63380">
    <property type="entry name" value="Riboflavin synthase domain-like"/>
    <property type="match status" value="1"/>
</dbReference>
<dbReference type="InterPro" id="IPR017927">
    <property type="entry name" value="FAD-bd_FR_type"/>
</dbReference>
<keyword evidence="3" id="KW-0001">2Fe-2S</keyword>
<dbReference type="GO" id="GO:0046872">
    <property type="term" value="F:metal ion binding"/>
    <property type="evidence" value="ECO:0007669"/>
    <property type="project" value="UniProtKB-KW"/>
</dbReference>
<dbReference type="SUPFAM" id="SSF52343">
    <property type="entry name" value="Ferredoxin reductase-like, C-terminal NADP-linked domain"/>
    <property type="match status" value="1"/>
</dbReference>
<dbReference type="PANTHER" id="PTHR47354">
    <property type="entry name" value="NADH OXIDOREDUCTASE HCR"/>
    <property type="match status" value="1"/>
</dbReference>
<dbReference type="InterPro" id="IPR039261">
    <property type="entry name" value="FNR_nucleotide-bd"/>
</dbReference>
<evidence type="ECO:0000313" key="10">
    <source>
        <dbReference type="EMBL" id="SPP63997.1"/>
    </source>
</evidence>
<dbReference type="PANTHER" id="PTHR47354:SF8">
    <property type="entry name" value="1,2-PHENYLACETYL-COA EPOXIDASE, SUBUNIT E"/>
    <property type="match status" value="1"/>
</dbReference>
<keyword evidence="6" id="KW-0560">Oxidoreductase</keyword>
<evidence type="ECO:0000256" key="2">
    <source>
        <dbReference type="ARBA" id="ARBA00022630"/>
    </source>
</evidence>
<dbReference type="GO" id="GO:0016491">
    <property type="term" value="F:oxidoreductase activity"/>
    <property type="evidence" value="ECO:0007669"/>
    <property type="project" value="UniProtKB-KW"/>
</dbReference>
<name>A0A330L3Y8_9BACT</name>
<keyword evidence="5" id="KW-0274">FAD</keyword>
<evidence type="ECO:0000256" key="5">
    <source>
        <dbReference type="ARBA" id="ARBA00022827"/>
    </source>
</evidence>